<sequence length="328" mass="37999">MKVESADATRRRRSEHAADPVDGLSDDQCDSVHDGAWRCARKVLSRIKLLAVRRRFCLPVLFLAAVLVNVLLMIFWLPHKFEFLVLSDRSGEDTSFRRYTGYRMADMLTKGSVRWGLGGEQFYFRWFPRSIVAEYMRRTWQMENWPVLSEIVDERWRGDIERSNALLVHLRLGDVLERQYMLFRHYVINESFYEAYQAPGEAQVILFGNPWHQVATDVVPEQSLKYAHRVESIFRRKGLATALHLSDFNASNPEETAEEADKHLQLALSGSRLLISGGGFGRLLKRLAQYRGLPVDDPVNNAEGSIASSDVKAQVRNWIQKWIWTRQR</sequence>
<evidence type="ECO:0000313" key="3">
    <source>
        <dbReference type="EMBL" id="CAE7680503.1"/>
    </source>
</evidence>
<evidence type="ECO:0000313" key="4">
    <source>
        <dbReference type="Proteomes" id="UP000601435"/>
    </source>
</evidence>
<feature type="compositionally biased region" description="Basic and acidic residues" evidence="1">
    <location>
        <begin position="1"/>
        <end position="19"/>
    </location>
</feature>
<keyword evidence="2" id="KW-0472">Membrane</keyword>
<feature type="transmembrane region" description="Helical" evidence="2">
    <location>
        <begin position="56"/>
        <end position="77"/>
    </location>
</feature>
<keyword evidence="2" id="KW-1133">Transmembrane helix</keyword>
<evidence type="ECO:0000256" key="1">
    <source>
        <dbReference type="SAM" id="MobiDB-lite"/>
    </source>
</evidence>
<dbReference type="AlphaFoldDB" id="A0A812WBY6"/>
<name>A0A812WBY6_9DINO</name>
<accession>A0A812WBY6</accession>
<feature type="region of interest" description="Disordered" evidence="1">
    <location>
        <begin position="1"/>
        <end position="25"/>
    </location>
</feature>
<keyword evidence="4" id="KW-1185">Reference proteome</keyword>
<comment type="caution">
    <text evidence="3">The sequence shown here is derived from an EMBL/GenBank/DDBJ whole genome shotgun (WGS) entry which is preliminary data.</text>
</comment>
<evidence type="ECO:0000256" key="2">
    <source>
        <dbReference type="SAM" id="Phobius"/>
    </source>
</evidence>
<protein>
    <submittedName>
        <fullName evidence="3">Uncharacterized protein</fullName>
    </submittedName>
</protein>
<gene>
    <name evidence="3" type="ORF">SNEC2469_LOCUS19563</name>
</gene>
<keyword evidence="2" id="KW-0812">Transmembrane</keyword>
<proteinExistence type="predicted"/>
<dbReference type="OrthoDB" id="414704at2759"/>
<dbReference type="EMBL" id="CAJNJA010033509">
    <property type="protein sequence ID" value="CAE7680503.1"/>
    <property type="molecule type" value="Genomic_DNA"/>
</dbReference>
<organism evidence="3 4">
    <name type="scientific">Symbiodinium necroappetens</name>
    <dbReference type="NCBI Taxonomy" id="1628268"/>
    <lineage>
        <taxon>Eukaryota</taxon>
        <taxon>Sar</taxon>
        <taxon>Alveolata</taxon>
        <taxon>Dinophyceae</taxon>
        <taxon>Suessiales</taxon>
        <taxon>Symbiodiniaceae</taxon>
        <taxon>Symbiodinium</taxon>
    </lineage>
</organism>
<dbReference type="Proteomes" id="UP000601435">
    <property type="component" value="Unassembled WGS sequence"/>
</dbReference>
<reference evidence="3" key="1">
    <citation type="submission" date="2021-02" db="EMBL/GenBank/DDBJ databases">
        <authorList>
            <person name="Dougan E. K."/>
            <person name="Rhodes N."/>
            <person name="Thang M."/>
            <person name="Chan C."/>
        </authorList>
    </citation>
    <scope>NUCLEOTIDE SEQUENCE</scope>
</reference>